<dbReference type="PANTHER" id="PTHR45626">
    <property type="entry name" value="TRANSCRIPTION TERMINATION FACTOR 2-RELATED"/>
    <property type="match status" value="1"/>
</dbReference>
<dbReference type="GO" id="GO:0005524">
    <property type="term" value="F:ATP binding"/>
    <property type="evidence" value="ECO:0007669"/>
    <property type="project" value="UniProtKB-KW"/>
</dbReference>
<evidence type="ECO:0000256" key="3">
    <source>
        <dbReference type="ARBA" id="ARBA00022472"/>
    </source>
</evidence>
<protein>
    <recommendedName>
        <fullName evidence="13">Transcription termination factor 2</fullName>
    </recommendedName>
    <alternativeName>
        <fullName evidence="15">RNA polymerase II termination factor</fullName>
    </alternativeName>
    <alternativeName>
        <fullName evidence="14">Transcription release factor 2</fullName>
    </alternativeName>
</protein>
<gene>
    <name evidence="19" type="primary">lds</name>
    <name evidence="19" type="ORF">EVAR_19292_1</name>
</gene>
<feature type="region of interest" description="Disordered" evidence="16">
    <location>
        <begin position="1"/>
        <end position="20"/>
    </location>
</feature>
<dbReference type="SMART" id="SM00490">
    <property type="entry name" value="HELICc"/>
    <property type="match status" value="1"/>
</dbReference>
<evidence type="ECO:0000313" key="19">
    <source>
        <dbReference type="EMBL" id="GBP24416.1"/>
    </source>
</evidence>
<feature type="region of interest" description="Disordered" evidence="16">
    <location>
        <begin position="267"/>
        <end position="298"/>
    </location>
</feature>
<evidence type="ECO:0000256" key="1">
    <source>
        <dbReference type="ARBA" id="ARBA00004123"/>
    </source>
</evidence>
<dbReference type="GO" id="GO:0004386">
    <property type="term" value="F:helicase activity"/>
    <property type="evidence" value="ECO:0007669"/>
    <property type="project" value="UniProtKB-KW"/>
</dbReference>
<dbReference type="Gene3D" id="3.40.50.300">
    <property type="entry name" value="P-loop containing nucleotide triphosphate hydrolases"/>
    <property type="match status" value="1"/>
</dbReference>
<dbReference type="PROSITE" id="PS51194">
    <property type="entry name" value="HELICASE_CTER"/>
    <property type="match status" value="1"/>
</dbReference>
<dbReference type="Proteomes" id="UP000299102">
    <property type="component" value="Unassembled WGS sequence"/>
</dbReference>
<dbReference type="InterPro" id="IPR038718">
    <property type="entry name" value="SNF2-like_sf"/>
</dbReference>
<dbReference type="PROSITE" id="PS51192">
    <property type="entry name" value="HELICASE_ATP_BIND_1"/>
    <property type="match status" value="1"/>
</dbReference>
<keyword evidence="12" id="KW-0539">Nucleus</keyword>
<keyword evidence="7" id="KW-0347">Helicase</keyword>
<dbReference type="EMBL" id="BGZK01000161">
    <property type="protein sequence ID" value="GBP24416.1"/>
    <property type="molecule type" value="Genomic_DNA"/>
</dbReference>
<keyword evidence="9" id="KW-0805">Transcription regulation</keyword>
<dbReference type="InterPro" id="IPR000330">
    <property type="entry name" value="SNF2_N"/>
</dbReference>
<keyword evidence="20" id="KW-1185">Reference proteome</keyword>
<dbReference type="Pfam" id="PF00271">
    <property type="entry name" value="Helicase_C"/>
    <property type="match status" value="1"/>
</dbReference>
<evidence type="ECO:0000256" key="11">
    <source>
        <dbReference type="ARBA" id="ARBA00023163"/>
    </source>
</evidence>
<comment type="caution">
    <text evidence="19">The sequence shown here is derived from an EMBL/GenBank/DDBJ whole genome shotgun (WGS) entry which is preliminary data.</text>
</comment>
<evidence type="ECO:0000256" key="14">
    <source>
        <dbReference type="ARBA" id="ARBA00079067"/>
    </source>
</evidence>
<accession>A0A4C1UEN9</accession>
<dbReference type="GO" id="GO:0006281">
    <property type="term" value="P:DNA repair"/>
    <property type="evidence" value="ECO:0007669"/>
    <property type="project" value="TreeGrafter"/>
</dbReference>
<dbReference type="CDD" id="cd18793">
    <property type="entry name" value="SF2_C_SNF"/>
    <property type="match status" value="1"/>
</dbReference>
<evidence type="ECO:0000256" key="9">
    <source>
        <dbReference type="ARBA" id="ARBA00023015"/>
    </source>
</evidence>
<dbReference type="Gene3D" id="3.40.50.10810">
    <property type="entry name" value="Tandem AAA-ATPase domain"/>
    <property type="match status" value="1"/>
</dbReference>
<dbReference type="InterPro" id="IPR014001">
    <property type="entry name" value="Helicase_ATP-bd"/>
</dbReference>
<evidence type="ECO:0000256" key="13">
    <source>
        <dbReference type="ARBA" id="ARBA00070113"/>
    </source>
</evidence>
<evidence type="ECO:0000256" key="8">
    <source>
        <dbReference type="ARBA" id="ARBA00022840"/>
    </source>
</evidence>
<dbReference type="GO" id="GO:0003677">
    <property type="term" value="F:DNA binding"/>
    <property type="evidence" value="ECO:0007669"/>
    <property type="project" value="UniProtKB-KW"/>
</dbReference>
<dbReference type="GO" id="GO:0006353">
    <property type="term" value="P:DNA-templated transcription termination"/>
    <property type="evidence" value="ECO:0007669"/>
    <property type="project" value="UniProtKB-KW"/>
</dbReference>
<feature type="compositionally biased region" description="Acidic residues" evidence="16">
    <location>
        <begin position="1"/>
        <end position="15"/>
    </location>
</feature>
<keyword evidence="5" id="KW-0547">Nucleotide-binding</keyword>
<keyword evidence="3" id="KW-0806">Transcription termination</keyword>
<feature type="domain" description="Helicase C-terminal" evidence="18">
    <location>
        <begin position="897"/>
        <end position="1064"/>
    </location>
</feature>
<name>A0A4C1UEN9_EUMVA</name>
<evidence type="ECO:0000256" key="10">
    <source>
        <dbReference type="ARBA" id="ARBA00023125"/>
    </source>
</evidence>
<dbReference type="FunFam" id="3.40.50.10810:FF:000043">
    <property type="entry name" value="Transcription termination factor 2"/>
    <property type="match status" value="1"/>
</dbReference>
<keyword evidence="6" id="KW-0378">Hydrolase</keyword>
<evidence type="ECO:0000256" key="2">
    <source>
        <dbReference type="ARBA" id="ARBA00007025"/>
    </source>
</evidence>
<feature type="domain" description="Helicase ATP-binding" evidence="17">
    <location>
        <begin position="490"/>
        <end position="674"/>
    </location>
</feature>
<comment type="subcellular location">
    <subcellularLocation>
        <location evidence="1">Nucleus</location>
    </subcellularLocation>
</comment>
<dbReference type="GO" id="GO:0005634">
    <property type="term" value="C:nucleus"/>
    <property type="evidence" value="ECO:0007669"/>
    <property type="project" value="UniProtKB-SubCell"/>
</dbReference>
<comment type="similarity">
    <text evidence="2">Belongs to the SNF2/RAD54 helicase family.</text>
</comment>
<sequence>MSDSDDEIENSYMEDESFHTLKTPKVKNKTVAYVAESDDTSEDGDFSPEIVPNWRRCVKSNCNKSNDSSDSPIIGRKTKKCMVLQDSDSESSFVENNGVDIKNSVHQSDDGDDDEDHILVSAATRFSIMGVIPKDINSDESDFIHSDEDNMNSLKHGSAAGSVNSLTDLPDVSIKDDTVITSQQSKLNTCNDNDTSMISCSSIENSHEMSQDLTKHIELEAIEVSMCAQDENVDGNVLKEVQNIKDVQIDDEVTVIDTAPEVIAISSSDEDEPKLNNKTLKSPTSKKSPKIKLKNDKHNKENNEIVESVFQQYVMPSSYPNQKVVYVKKNVRDNELNKLEVLRQDLHNVKYLFENMDVKTLPDNGLKLQERLLKLEADIKNQAEKVAVMVVEPTNPTDADIAKDGFNDKTRKGFTWDDIQMASDGVQPRMFGKQAMATHMAERQMILERLRDLHSSLESRPPESKRAPQPSALKTTLMPYQQHALAWLQWRETQRPRGGILADDMGLGKTITMISLIIISRDKFEDQDDDSNERSWNSKENSKLVRGGTLVVCPASLLQQWSEEIKKHCKPHTLNVCLHHGSARATQPHRISSYDVVLTTYNILQRDLEKRGVLMKMRWRRVILDEAHIVRNHKSLTSMAVSALESDKRWCLTGTPVQNKDLDVFALLKFLRCTPFNDLLMWKKWIDNKTLGGQDRLSMIMSCLLLRRTKVQLQQKGQLDCLPNRDMLNIDVTLTKEEMNVYQKVLVFSKTLFAQFLHQRAEKHADMASGLLPKTNDAYSKMHKKMVALQGAKPVKSHEILVLLLRLRQVCCHCGLIAAMLNDDDADYVTEDAGSLDLLSELKKLSLEEEKQEKQQNGDTSQDENDLPEEGTTVTEAIRSVLSPSNPVFQLKTPSSKIKAIIKCLQENVFSKKGEKAVVVSQWTSVLKLVEQELRKIQVRSCTLTGEVPVPARAAVVDGFNDSQSKVQVMLLSLCAGGVGLNLCGGNHLLLVDPHWNPQLEEQAQDRIYRVGQKRDVRIYRFMCLDTVEQSIRKLQQAKLDLAESVLTGAKSTNKSKLSIEDLKMLFNMGSD</sequence>
<keyword evidence="4" id="KW-0597">Phosphoprotein</keyword>
<dbReference type="InterPro" id="IPR049730">
    <property type="entry name" value="SNF2/RAD54-like_C"/>
</dbReference>
<evidence type="ECO:0000259" key="17">
    <source>
        <dbReference type="PROSITE" id="PS51192"/>
    </source>
</evidence>
<dbReference type="AlphaFoldDB" id="A0A4C1UEN9"/>
<dbReference type="GO" id="GO:0016787">
    <property type="term" value="F:hydrolase activity"/>
    <property type="evidence" value="ECO:0007669"/>
    <property type="project" value="UniProtKB-KW"/>
</dbReference>
<evidence type="ECO:0000256" key="15">
    <source>
        <dbReference type="ARBA" id="ARBA00082628"/>
    </source>
</evidence>
<keyword evidence="8" id="KW-0067">ATP-binding</keyword>
<organism evidence="19 20">
    <name type="scientific">Eumeta variegata</name>
    <name type="common">Bagworm moth</name>
    <name type="synonym">Eumeta japonica</name>
    <dbReference type="NCBI Taxonomy" id="151549"/>
    <lineage>
        <taxon>Eukaryota</taxon>
        <taxon>Metazoa</taxon>
        <taxon>Ecdysozoa</taxon>
        <taxon>Arthropoda</taxon>
        <taxon>Hexapoda</taxon>
        <taxon>Insecta</taxon>
        <taxon>Pterygota</taxon>
        <taxon>Neoptera</taxon>
        <taxon>Endopterygota</taxon>
        <taxon>Lepidoptera</taxon>
        <taxon>Glossata</taxon>
        <taxon>Ditrysia</taxon>
        <taxon>Tineoidea</taxon>
        <taxon>Psychidae</taxon>
        <taxon>Oiketicinae</taxon>
        <taxon>Eumeta</taxon>
    </lineage>
</organism>
<dbReference type="InterPro" id="IPR050628">
    <property type="entry name" value="SNF2_RAD54_helicase_TF"/>
</dbReference>
<dbReference type="GO" id="GO:0005737">
    <property type="term" value="C:cytoplasm"/>
    <property type="evidence" value="ECO:0007669"/>
    <property type="project" value="UniProtKB-ARBA"/>
</dbReference>
<feature type="region of interest" description="Disordered" evidence="16">
    <location>
        <begin position="849"/>
        <end position="870"/>
    </location>
</feature>
<evidence type="ECO:0000313" key="20">
    <source>
        <dbReference type="Proteomes" id="UP000299102"/>
    </source>
</evidence>
<evidence type="ECO:0000256" key="4">
    <source>
        <dbReference type="ARBA" id="ARBA00022553"/>
    </source>
</evidence>
<evidence type="ECO:0000256" key="16">
    <source>
        <dbReference type="SAM" id="MobiDB-lite"/>
    </source>
</evidence>
<keyword evidence="11" id="KW-0804">Transcription</keyword>
<dbReference type="GO" id="GO:0008094">
    <property type="term" value="F:ATP-dependent activity, acting on DNA"/>
    <property type="evidence" value="ECO:0007669"/>
    <property type="project" value="UniProtKB-ARBA"/>
</dbReference>
<dbReference type="PANTHER" id="PTHR45626:SF50">
    <property type="entry name" value="TRANSCRIPTION TERMINATION FACTOR 2"/>
    <property type="match status" value="1"/>
</dbReference>
<feature type="compositionally biased region" description="Low complexity" evidence="16">
    <location>
        <begin position="276"/>
        <end position="286"/>
    </location>
</feature>
<dbReference type="SUPFAM" id="SSF52540">
    <property type="entry name" value="P-loop containing nucleoside triphosphate hydrolases"/>
    <property type="match status" value="2"/>
</dbReference>
<evidence type="ECO:0000259" key="18">
    <source>
        <dbReference type="PROSITE" id="PS51194"/>
    </source>
</evidence>
<dbReference type="InterPro" id="IPR027417">
    <property type="entry name" value="P-loop_NTPase"/>
</dbReference>
<evidence type="ECO:0000256" key="7">
    <source>
        <dbReference type="ARBA" id="ARBA00022806"/>
    </source>
</evidence>
<keyword evidence="10" id="KW-0238">DNA-binding</keyword>
<evidence type="ECO:0000256" key="6">
    <source>
        <dbReference type="ARBA" id="ARBA00022801"/>
    </source>
</evidence>
<dbReference type="InterPro" id="IPR001650">
    <property type="entry name" value="Helicase_C-like"/>
</dbReference>
<dbReference type="OrthoDB" id="423559at2759"/>
<dbReference type="SMART" id="SM00487">
    <property type="entry name" value="DEXDc"/>
    <property type="match status" value="1"/>
</dbReference>
<evidence type="ECO:0000256" key="5">
    <source>
        <dbReference type="ARBA" id="ARBA00022741"/>
    </source>
</evidence>
<dbReference type="Pfam" id="PF00176">
    <property type="entry name" value="SNF2-rel_dom"/>
    <property type="match status" value="1"/>
</dbReference>
<evidence type="ECO:0000256" key="12">
    <source>
        <dbReference type="ARBA" id="ARBA00023242"/>
    </source>
</evidence>
<reference evidence="19 20" key="1">
    <citation type="journal article" date="2019" name="Commun. Biol.">
        <title>The bagworm genome reveals a unique fibroin gene that provides high tensile strength.</title>
        <authorList>
            <person name="Kono N."/>
            <person name="Nakamura H."/>
            <person name="Ohtoshi R."/>
            <person name="Tomita M."/>
            <person name="Numata K."/>
            <person name="Arakawa K."/>
        </authorList>
    </citation>
    <scope>NUCLEOTIDE SEQUENCE [LARGE SCALE GENOMIC DNA]</scope>
</reference>
<proteinExistence type="inferred from homology"/>
<dbReference type="STRING" id="151549.A0A4C1UEN9"/>